<feature type="region of interest" description="Disordered" evidence="5">
    <location>
        <begin position="550"/>
        <end position="604"/>
    </location>
</feature>
<feature type="compositionally biased region" description="Basic and acidic residues" evidence="5">
    <location>
        <begin position="550"/>
        <end position="569"/>
    </location>
</feature>
<feature type="compositionally biased region" description="Basic and acidic residues" evidence="5">
    <location>
        <begin position="469"/>
        <end position="483"/>
    </location>
</feature>
<feature type="compositionally biased region" description="Polar residues" evidence="5">
    <location>
        <begin position="373"/>
        <end position="384"/>
    </location>
</feature>
<dbReference type="Pfam" id="PF06886">
    <property type="entry name" value="TPX2"/>
    <property type="match status" value="1"/>
</dbReference>
<comment type="similarity">
    <text evidence="2">Belongs to the TPX2 family.</text>
</comment>
<dbReference type="InterPro" id="IPR027329">
    <property type="entry name" value="TPX2_C"/>
</dbReference>
<evidence type="ECO:0000313" key="7">
    <source>
        <dbReference type="EMBL" id="KIK51336.1"/>
    </source>
</evidence>
<feature type="domain" description="TPX2 C-terminal" evidence="6">
    <location>
        <begin position="524"/>
        <end position="593"/>
    </location>
</feature>
<feature type="region of interest" description="Disordered" evidence="5">
    <location>
        <begin position="469"/>
        <end position="491"/>
    </location>
</feature>
<keyword evidence="4" id="KW-0206">Cytoskeleton</keyword>
<dbReference type="GO" id="GO:0060236">
    <property type="term" value="P:regulation of mitotic spindle organization"/>
    <property type="evidence" value="ECO:0007669"/>
    <property type="project" value="InterPro"/>
</dbReference>
<dbReference type="Proteomes" id="UP000053593">
    <property type="component" value="Unassembled WGS sequence"/>
</dbReference>
<keyword evidence="3" id="KW-0963">Cytoplasm</keyword>
<feature type="region of interest" description="Disordered" evidence="5">
    <location>
        <begin position="179"/>
        <end position="209"/>
    </location>
</feature>
<dbReference type="InterPro" id="IPR009675">
    <property type="entry name" value="TPX2_fam"/>
</dbReference>
<dbReference type="HOGENOM" id="CLU_397435_0_0_1"/>
<dbReference type="GO" id="GO:0005819">
    <property type="term" value="C:spindle"/>
    <property type="evidence" value="ECO:0007669"/>
    <property type="project" value="InterPro"/>
</dbReference>
<feature type="region of interest" description="Disordered" evidence="5">
    <location>
        <begin position="1"/>
        <end position="30"/>
    </location>
</feature>
<evidence type="ECO:0000256" key="4">
    <source>
        <dbReference type="ARBA" id="ARBA00023212"/>
    </source>
</evidence>
<name>A0A0D0BAL2_9AGAR</name>
<dbReference type="AlphaFoldDB" id="A0A0D0BAL2"/>
<feature type="compositionally biased region" description="Polar residues" evidence="5">
    <location>
        <begin position="409"/>
        <end position="435"/>
    </location>
</feature>
<evidence type="ECO:0000256" key="2">
    <source>
        <dbReference type="ARBA" id="ARBA00005885"/>
    </source>
</evidence>
<feature type="region of interest" description="Disordered" evidence="5">
    <location>
        <begin position="46"/>
        <end position="74"/>
    </location>
</feature>
<organism evidence="7 8">
    <name type="scientific">Collybiopsis luxurians FD-317 M1</name>
    <dbReference type="NCBI Taxonomy" id="944289"/>
    <lineage>
        <taxon>Eukaryota</taxon>
        <taxon>Fungi</taxon>
        <taxon>Dikarya</taxon>
        <taxon>Basidiomycota</taxon>
        <taxon>Agaricomycotina</taxon>
        <taxon>Agaricomycetes</taxon>
        <taxon>Agaricomycetidae</taxon>
        <taxon>Agaricales</taxon>
        <taxon>Marasmiineae</taxon>
        <taxon>Omphalotaceae</taxon>
        <taxon>Collybiopsis</taxon>
        <taxon>Collybiopsis luxurians</taxon>
    </lineage>
</organism>
<feature type="region of interest" description="Disordered" evidence="5">
    <location>
        <begin position="299"/>
        <end position="450"/>
    </location>
</feature>
<protein>
    <recommendedName>
        <fullName evidence="6">TPX2 C-terminal domain-containing protein</fullName>
    </recommendedName>
</protein>
<dbReference type="GO" id="GO:0005874">
    <property type="term" value="C:microtubule"/>
    <property type="evidence" value="ECO:0007669"/>
    <property type="project" value="InterPro"/>
</dbReference>
<sequence>MQNSSSNELSLRHLPDTSNASFSFEIPSGSNQDLLLNDDDDFFGAADDSFATPAPSRTIHGPLTIQPPTHKSAVQNQRINPSNLHSGLPAKKSLSVLANSSQANSGRITELEKASYNPKTINGIGGVLTRDEIMSTPRRLQRLRDEIESLAEPTDATIAAGPSITSDVVERNTLKSEFTASSGSIPKPTIGIPPSAPRPLHSSDSDPTLGIHMLSPNSSGVAAEKGDIDIGVFLTAGSGLASRLVMYSENLSSSHALPNIPGNPISSALTDSMATQALYDDHPNASISANDLPLTLSQLSPSKEDHVSPTFNSKRSAPSHKPASPVRGAMKRVGSPASNTQPRKKGKLTVAGSSAGPILPGTRNVIKKRRLSPANSSSASTQVKTKVVRHARPTRGATRTLKRSPGDLGTSSCSDQVHSPELSTGSLANSGQSSKLAMERSGGSSKASSTYLTRATEFNFRSDKRIEARKLTSSAREGEEQTKRKQKLHTPYSLPNFGASHAAQDALLTSIKDQITPVVPLPVELHTDARARERSRFNDRIREKELEAERALEERKRQRAEEEEKEMKELRKKAIPKAHPVPEWYKDAPKRKASRRLLRNEDTC</sequence>
<evidence type="ECO:0000256" key="1">
    <source>
        <dbReference type="ARBA" id="ARBA00004245"/>
    </source>
</evidence>
<proteinExistence type="inferred from homology"/>
<dbReference type="OrthoDB" id="3242303at2759"/>
<evidence type="ECO:0000256" key="5">
    <source>
        <dbReference type="SAM" id="MobiDB-lite"/>
    </source>
</evidence>
<evidence type="ECO:0000259" key="6">
    <source>
        <dbReference type="Pfam" id="PF06886"/>
    </source>
</evidence>
<evidence type="ECO:0000256" key="3">
    <source>
        <dbReference type="ARBA" id="ARBA00022490"/>
    </source>
</evidence>
<dbReference type="EMBL" id="KN834866">
    <property type="protein sequence ID" value="KIK51336.1"/>
    <property type="molecule type" value="Genomic_DNA"/>
</dbReference>
<gene>
    <name evidence="7" type="ORF">GYMLUDRAFT_252180</name>
</gene>
<evidence type="ECO:0000313" key="8">
    <source>
        <dbReference type="Proteomes" id="UP000053593"/>
    </source>
</evidence>
<comment type="subcellular location">
    <subcellularLocation>
        <location evidence="1">Cytoplasm</location>
        <location evidence="1">Cytoskeleton</location>
    </subcellularLocation>
</comment>
<dbReference type="PANTHER" id="PTHR14326:SF44">
    <property type="entry name" value="TARGETING PROTEIN FOR XKLP2"/>
    <property type="match status" value="1"/>
</dbReference>
<dbReference type="PANTHER" id="PTHR14326">
    <property type="entry name" value="TARGETING PROTEIN FOR XKLP2"/>
    <property type="match status" value="1"/>
</dbReference>
<keyword evidence="8" id="KW-1185">Reference proteome</keyword>
<accession>A0A0D0BAL2</accession>
<reference evidence="7 8" key="1">
    <citation type="submission" date="2014-04" db="EMBL/GenBank/DDBJ databases">
        <title>Evolutionary Origins and Diversification of the Mycorrhizal Mutualists.</title>
        <authorList>
            <consortium name="DOE Joint Genome Institute"/>
            <consortium name="Mycorrhizal Genomics Consortium"/>
            <person name="Kohler A."/>
            <person name="Kuo A."/>
            <person name="Nagy L.G."/>
            <person name="Floudas D."/>
            <person name="Copeland A."/>
            <person name="Barry K.W."/>
            <person name="Cichocki N."/>
            <person name="Veneault-Fourrey C."/>
            <person name="LaButti K."/>
            <person name="Lindquist E.A."/>
            <person name="Lipzen A."/>
            <person name="Lundell T."/>
            <person name="Morin E."/>
            <person name="Murat C."/>
            <person name="Riley R."/>
            <person name="Ohm R."/>
            <person name="Sun H."/>
            <person name="Tunlid A."/>
            <person name="Henrissat B."/>
            <person name="Grigoriev I.V."/>
            <person name="Hibbett D.S."/>
            <person name="Martin F."/>
        </authorList>
    </citation>
    <scope>NUCLEOTIDE SEQUENCE [LARGE SCALE GENOMIC DNA]</scope>
    <source>
        <strain evidence="7 8">FD-317 M1</strain>
    </source>
</reference>